<dbReference type="Gene3D" id="3.40.190.290">
    <property type="match status" value="1"/>
</dbReference>
<dbReference type="InterPro" id="IPR036388">
    <property type="entry name" value="WH-like_DNA-bd_sf"/>
</dbReference>
<name>A0A839V3H4_9PROT</name>
<evidence type="ECO:0000259" key="5">
    <source>
        <dbReference type="PROSITE" id="PS50931"/>
    </source>
</evidence>
<keyword evidence="7" id="KW-1185">Reference proteome</keyword>
<dbReference type="InterPro" id="IPR000847">
    <property type="entry name" value="LysR_HTH_N"/>
</dbReference>
<evidence type="ECO:0000256" key="1">
    <source>
        <dbReference type="ARBA" id="ARBA00009437"/>
    </source>
</evidence>
<dbReference type="RefSeq" id="WP_183275124.1">
    <property type="nucleotide sequence ID" value="NZ_JACHXV010000006.1"/>
</dbReference>
<dbReference type="SUPFAM" id="SSF53850">
    <property type="entry name" value="Periplasmic binding protein-like II"/>
    <property type="match status" value="1"/>
</dbReference>
<keyword evidence="2" id="KW-0805">Transcription regulation</keyword>
<dbReference type="GO" id="GO:0003700">
    <property type="term" value="F:DNA-binding transcription factor activity"/>
    <property type="evidence" value="ECO:0007669"/>
    <property type="project" value="InterPro"/>
</dbReference>
<reference evidence="6 7" key="1">
    <citation type="submission" date="2020-08" db="EMBL/GenBank/DDBJ databases">
        <title>Genomic Encyclopedia of Type Strains, Phase III (KMG-III): the genomes of soil and plant-associated and newly described type strains.</title>
        <authorList>
            <person name="Whitman W."/>
        </authorList>
    </citation>
    <scope>NUCLEOTIDE SEQUENCE [LARGE SCALE GENOMIC DNA]</scope>
    <source>
        <strain evidence="6 7">CECT 8088</strain>
    </source>
</reference>
<dbReference type="PANTHER" id="PTHR30419">
    <property type="entry name" value="HTH-TYPE TRANSCRIPTIONAL REGULATOR YBHD"/>
    <property type="match status" value="1"/>
</dbReference>
<dbReference type="AlphaFoldDB" id="A0A839V3H4"/>
<dbReference type="InterPro" id="IPR005119">
    <property type="entry name" value="LysR_subst-bd"/>
</dbReference>
<dbReference type="PANTHER" id="PTHR30419:SF8">
    <property type="entry name" value="NITROGEN ASSIMILATION TRANSCRIPTIONAL ACTIVATOR-RELATED"/>
    <property type="match status" value="1"/>
</dbReference>
<dbReference type="PROSITE" id="PS50931">
    <property type="entry name" value="HTH_LYSR"/>
    <property type="match status" value="1"/>
</dbReference>
<proteinExistence type="inferred from homology"/>
<accession>A0A839V3H4</accession>
<dbReference type="InterPro" id="IPR036390">
    <property type="entry name" value="WH_DNA-bd_sf"/>
</dbReference>
<comment type="caution">
    <text evidence="6">The sequence shown here is derived from an EMBL/GenBank/DDBJ whole genome shotgun (WGS) entry which is preliminary data.</text>
</comment>
<dbReference type="Proteomes" id="UP000557688">
    <property type="component" value="Unassembled WGS sequence"/>
</dbReference>
<evidence type="ECO:0000313" key="6">
    <source>
        <dbReference type="EMBL" id="MBB3174079.1"/>
    </source>
</evidence>
<dbReference type="Pfam" id="PF00126">
    <property type="entry name" value="HTH_1"/>
    <property type="match status" value="1"/>
</dbReference>
<keyword evidence="4" id="KW-0804">Transcription</keyword>
<feature type="domain" description="HTH lysR-type" evidence="5">
    <location>
        <begin position="1"/>
        <end position="56"/>
    </location>
</feature>
<gene>
    <name evidence="6" type="ORF">FHR90_001915</name>
</gene>
<sequence length="294" mass="30758">MRALLSFIEVARSGSIRQAAQRLGIAPTALNRQLASLEYFFRAELLDRRAAGVALTEAGRLLAARAAMIGAEIDTTRALIDDLRGLERGHASIRAAGAVVGGLLAPVLARLHGRHPRLRFSVDVTSAAELVAGVADGTVDVGVTIFAPDSAAPLIAARHPIAHSAIVSPGHPLAGLERVSLAELTRHALALPGAGFGARQDLDRIARAASRRLDPVFITGSLDMQKALALRGAAVLILPPLCCADEIEAGRLVAVALAEDSLIETSLVICRAPDRVLPHAAEAVIAELERFLVG</sequence>
<protein>
    <submittedName>
        <fullName evidence="6">DNA-binding transcriptional LysR family regulator</fullName>
    </submittedName>
</protein>
<dbReference type="InterPro" id="IPR050950">
    <property type="entry name" value="HTH-type_LysR_regulators"/>
</dbReference>
<keyword evidence="3 6" id="KW-0238">DNA-binding</keyword>
<dbReference type="Pfam" id="PF03466">
    <property type="entry name" value="LysR_substrate"/>
    <property type="match status" value="1"/>
</dbReference>
<dbReference type="EMBL" id="JACHXV010000006">
    <property type="protein sequence ID" value="MBB3174079.1"/>
    <property type="molecule type" value="Genomic_DNA"/>
</dbReference>
<dbReference type="SUPFAM" id="SSF46785">
    <property type="entry name" value="Winged helix' DNA-binding domain"/>
    <property type="match status" value="1"/>
</dbReference>
<evidence type="ECO:0000313" key="7">
    <source>
        <dbReference type="Proteomes" id="UP000557688"/>
    </source>
</evidence>
<evidence type="ECO:0000256" key="2">
    <source>
        <dbReference type="ARBA" id="ARBA00023015"/>
    </source>
</evidence>
<evidence type="ECO:0000256" key="4">
    <source>
        <dbReference type="ARBA" id="ARBA00023163"/>
    </source>
</evidence>
<comment type="similarity">
    <text evidence="1">Belongs to the LysR transcriptional regulatory family.</text>
</comment>
<evidence type="ECO:0000256" key="3">
    <source>
        <dbReference type="ARBA" id="ARBA00023125"/>
    </source>
</evidence>
<dbReference type="GO" id="GO:0003677">
    <property type="term" value="F:DNA binding"/>
    <property type="evidence" value="ECO:0007669"/>
    <property type="project" value="UniProtKB-KW"/>
</dbReference>
<organism evidence="6 7">
    <name type="scientific">Endobacter medicaginis</name>
    <dbReference type="NCBI Taxonomy" id="1181271"/>
    <lineage>
        <taxon>Bacteria</taxon>
        <taxon>Pseudomonadati</taxon>
        <taxon>Pseudomonadota</taxon>
        <taxon>Alphaproteobacteria</taxon>
        <taxon>Acetobacterales</taxon>
        <taxon>Acetobacteraceae</taxon>
        <taxon>Endobacter</taxon>
    </lineage>
</organism>
<dbReference type="Gene3D" id="1.10.10.10">
    <property type="entry name" value="Winged helix-like DNA-binding domain superfamily/Winged helix DNA-binding domain"/>
    <property type="match status" value="1"/>
</dbReference>
<dbReference type="GO" id="GO:0005829">
    <property type="term" value="C:cytosol"/>
    <property type="evidence" value="ECO:0007669"/>
    <property type="project" value="TreeGrafter"/>
</dbReference>